<dbReference type="Pfam" id="PF00512">
    <property type="entry name" value="HisKA"/>
    <property type="match status" value="1"/>
</dbReference>
<evidence type="ECO:0000256" key="4">
    <source>
        <dbReference type="ARBA" id="ARBA00022679"/>
    </source>
</evidence>
<dbReference type="InterPro" id="IPR003018">
    <property type="entry name" value="GAF"/>
</dbReference>
<dbReference type="Gene3D" id="1.10.287.130">
    <property type="match status" value="1"/>
</dbReference>
<dbReference type="PATRIC" id="fig|1855411.3.peg.1809"/>
<dbReference type="InterPro" id="IPR003594">
    <property type="entry name" value="HATPase_dom"/>
</dbReference>
<dbReference type="PROSITE" id="PS50109">
    <property type="entry name" value="HIS_KIN"/>
    <property type="match status" value="1"/>
</dbReference>
<evidence type="ECO:0000259" key="9">
    <source>
        <dbReference type="PROSITE" id="PS50112"/>
    </source>
</evidence>
<dbReference type="SMART" id="SM00448">
    <property type="entry name" value="REC"/>
    <property type="match status" value="1"/>
</dbReference>
<dbReference type="PANTHER" id="PTHR43304:SF1">
    <property type="entry name" value="PAC DOMAIN-CONTAINING PROTEIN"/>
    <property type="match status" value="1"/>
</dbReference>
<feature type="domain" description="PAS" evidence="9">
    <location>
        <begin position="568"/>
        <end position="638"/>
    </location>
</feature>
<dbReference type="PROSITE" id="PS50112">
    <property type="entry name" value="PAS"/>
    <property type="match status" value="2"/>
</dbReference>
<dbReference type="SMART" id="SM00388">
    <property type="entry name" value="HisKA"/>
    <property type="match status" value="1"/>
</dbReference>
<dbReference type="InterPro" id="IPR005467">
    <property type="entry name" value="His_kinase_dom"/>
</dbReference>
<dbReference type="SMART" id="SM00387">
    <property type="entry name" value="HATPase_c"/>
    <property type="match status" value="1"/>
</dbReference>
<dbReference type="SMART" id="SM00091">
    <property type="entry name" value="PAS"/>
    <property type="match status" value="3"/>
</dbReference>
<dbReference type="RefSeq" id="WP_070365622.1">
    <property type="nucleotide sequence ID" value="NZ_CP016070.1"/>
</dbReference>
<dbReference type="CDD" id="cd00082">
    <property type="entry name" value="HisKA"/>
    <property type="match status" value="1"/>
</dbReference>
<evidence type="ECO:0000313" key="12">
    <source>
        <dbReference type="Proteomes" id="UP000185608"/>
    </source>
</evidence>
<dbReference type="KEGG" id="halh:HTSR_1800"/>
<dbReference type="InterPro" id="IPR011006">
    <property type="entry name" value="CheY-like_superfamily"/>
</dbReference>
<comment type="catalytic activity">
    <reaction evidence="1">
        <text>ATP + protein L-histidine = ADP + protein N-phospho-L-histidine.</text>
        <dbReference type="EC" id="2.7.13.3"/>
    </reaction>
</comment>
<dbReference type="SUPFAM" id="SSF55781">
    <property type="entry name" value="GAF domain-like"/>
    <property type="match status" value="1"/>
</dbReference>
<dbReference type="InterPro" id="IPR035965">
    <property type="entry name" value="PAS-like_dom_sf"/>
</dbReference>
<dbReference type="PROSITE" id="PS50110">
    <property type="entry name" value="RESPONSE_REGULATORY"/>
    <property type="match status" value="1"/>
</dbReference>
<dbReference type="Gene3D" id="3.30.450.40">
    <property type="match status" value="1"/>
</dbReference>
<dbReference type="Gene3D" id="3.30.450.20">
    <property type="entry name" value="PAS domain"/>
    <property type="match status" value="3"/>
</dbReference>
<dbReference type="SUPFAM" id="SSF47384">
    <property type="entry name" value="Homodimeric domain of signal transducing histidine kinase"/>
    <property type="match status" value="1"/>
</dbReference>
<dbReference type="Pfam" id="PF08447">
    <property type="entry name" value="PAS_3"/>
    <property type="match status" value="1"/>
</dbReference>
<dbReference type="Pfam" id="PF00072">
    <property type="entry name" value="Response_reg"/>
    <property type="match status" value="1"/>
</dbReference>
<keyword evidence="5 11" id="KW-0418">Kinase</keyword>
<dbReference type="InterPro" id="IPR013655">
    <property type="entry name" value="PAS_fold_3"/>
</dbReference>
<evidence type="ECO:0000256" key="1">
    <source>
        <dbReference type="ARBA" id="ARBA00000085"/>
    </source>
</evidence>
<dbReference type="InterPro" id="IPR000700">
    <property type="entry name" value="PAS-assoc_C"/>
</dbReference>
<dbReference type="Gene3D" id="3.40.50.2300">
    <property type="match status" value="1"/>
</dbReference>
<dbReference type="InterPro" id="IPR052162">
    <property type="entry name" value="Sensor_kinase/Photoreceptor"/>
</dbReference>
<dbReference type="InterPro" id="IPR036097">
    <property type="entry name" value="HisK_dim/P_sf"/>
</dbReference>
<feature type="modified residue" description="4-aspartylphosphate" evidence="6">
    <location>
        <position position="60"/>
    </location>
</feature>
<feature type="domain" description="PAS" evidence="9">
    <location>
        <begin position="348"/>
        <end position="392"/>
    </location>
</feature>
<evidence type="ECO:0000259" key="8">
    <source>
        <dbReference type="PROSITE" id="PS50110"/>
    </source>
</evidence>
<evidence type="ECO:0000259" key="10">
    <source>
        <dbReference type="PROSITE" id="PS50113"/>
    </source>
</evidence>
<dbReference type="Pfam" id="PF13426">
    <property type="entry name" value="PAS_9"/>
    <property type="match status" value="1"/>
</dbReference>
<dbReference type="Gene3D" id="2.10.70.100">
    <property type="match status" value="1"/>
</dbReference>
<dbReference type="EMBL" id="CP016070">
    <property type="protein sequence ID" value="AOW80966.1"/>
    <property type="molecule type" value="Genomic_DNA"/>
</dbReference>
<organism evidence="11 12">
    <name type="scientific">Halodesulfurarchaeum formicicum</name>
    <dbReference type="NCBI Taxonomy" id="1873524"/>
    <lineage>
        <taxon>Archaea</taxon>
        <taxon>Methanobacteriati</taxon>
        <taxon>Methanobacteriota</taxon>
        <taxon>Stenosarchaea group</taxon>
        <taxon>Halobacteria</taxon>
        <taxon>Halobacteriales</taxon>
        <taxon>Halobacteriaceae</taxon>
        <taxon>Halodesulfurarchaeum</taxon>
    </lineage>
</organism>
<sequence>MAEPSPEIVVLHVDDDPNFGSLLREALEATDDRFRIETAANGAAALDRLGDGQFDCVVSDYKLPGMDGLELLAAVRESEPDLPFLLFTGKGSEVIASEAIRAGVTDYLKKRPGENRFSLLANRIRNAVEQVRAERQAAAARRINVVVRKVNEALVRAETRAEIDEQVCSILSAADPYRFAWIGDLDETTDTIEPRSTAGTESAYLSSIDIAAEGGDLAQGPTARALREDELTVVQDISEDPDYEPWRETALEQGFRSSAAIPLTYEDTQYGVLNVYADRPNAFDTREVTLLSDLGESIAHAYHRVSMQERNATQIDQLERLTDLFDQAQSIADLGAWETDVLAETGWWTEQVSRIYGLPLDYEPDPGEGIEYFHPEDREPIREAFQRAINQGEPYDLELRVVDEQGEQKWVRARGEPQLEDGTVTRVRGTIQDITDTKAREEDLKRTNAVLSKLVETLPQGILVEDESRSVLVTNQRLFSLLDMPGSPTEVEGADCAALIEDVKGQFDAPGTFADRIAELVGNRTPVDHEELTLADGRTLERSYRPLELPEGRGHLWVYREITDQRERQRELETVLERMNDAVFVHGADGPFLFVNQAACDRYGYAEAEFGSMTPMDLDVPAEAEHVEERIETVTTQGEYVFETEHRTATGETFPVEVSASRITFRGEPAVLSIVRDVTERKAQADQLRRQNARLEEFASVVSHDLRNPLNVAQGRIELARETGSTDHLTAAKDGIDRSLELIEDMLALARAGEGASEAEPVALSDLAATCWTQVDTDPATLTVEATGTVLADRSRFRQLLENLFRNAVEHGGDAVTVTVGDLEDGFYVADDGAGIPEAEQNAVFDTGHSGPESGNGLGLSIVTQIADAHGWELAVTESETGGARFEFRGVSRPDSE</sequence>
<evidence type="ECO:0000256" key="3">
    <source>
        <dbReference type="ARBA" id="ARBA00022553"/>
    </source>
</evidence>
<dbReference type="GeneID" id="29829789"/>
<dbReference type="CDD" id="cd00075">
    <property type="entry name" value="HATPase"/>
    <property type="match status" value="1"/>
</dbReference>
<dbReference type="SUPFAM" id="SSF55785">
    <property type="entry name" value="PYP-like sensor domain (PAS domain)"/>
    <property type="match status" value="3"/>
</dbReference>
<keyword evidence="4" id="KW-0808">Transferase</keyword>
<proteinExistence type="predicted"/>
<dbReference type="SMART" id="SM00086">
    <property type="entry name" value="PAC"/>
    <property type="match status" value="2"/>
</dbReference>
<dbReference type="InterPro" id="IPR003661">
    <property type="entry name" value="HisK_dim/P_dom"/>
</dbReference>
<dbReference type="CDD" id="cd00156">
    <property type="entry name" value="REC"/>
    <property type="match status" value="1"/>
</dbReference>
<dbReference type="STRING" id="1873524.HSR6_1869"/>
<dbReference type="SUPFAM" id="SSF55874">
    <property type="entry name" value="ATPase domain of HSP90 chaperone/DNA topoisomerase II/histidine kinase"/>
    <property type="match status" value="1"/>
</dbReference>
<feature type="domain" description="Histidine kinase" evidence="7">
    <location>
        <begin position="701"/>
        <end position="889"/>
    </location>
</feature>
<dbReference type="InterPro" id="IPR000014">
    <property type="entry name" value="PAS"/>
</dbReference>
<dbReference type="SUPFAM" id="SSF52172">
    <property type="entry name" value="CheY-like"/>
    <property type="match status" value="1"/>
</dbReference>
<reference evidence="11 12" key="1">
    <citation type="submission" date="2016-06" db="EMBL/GenBank/DDBJ databases">
        <title>Discovery of anaerobic lithoheterotrophic haloarchaeon capable of sulfur respiration by hydrogen and formate.</title>
        <authorList>
            <person name="Sorokin D.Y."/>
            <person name="Kublanov I.V."/>
            <person name="Roman P."/>
            <person name="Sinninghe Damste J.S."/>
            <person name="Golyshin P.N."/>
            <person name="Rojo D."/>
            <person name="Ciordia S."/>
            <person name="Mena Md.C."/>
            <person name="Ferrer M."/>
            <person name="Smedile F."/>
            <person name="Messina E."/>
            <person name="La Cono V."/>
            <person name="Yakimov M.M."/>
        </authorList>
    </citation>
    <scope>NUCLEOTIDE SEQUENCE [LARGE SCALE GENOMIC DNA]</scope>
    <source>
        <strain evidence="11 12">HTSR1</strain>
    </source>
</reference>
<gene>
    <name evidence="11" type="ORF">HTSR_1800</name>
</gene>
<dbReference type="PANTHER" id="PTHR43304">
    <property type="entry name" value="PHYTOCHROME-LIKE PROTEIN CPH1"/>
    <property type="match status" value="1"/>
</dbReference>
<dbReference type="Pfam" id="PF13185">
    <property type="entry name" value="GAF_2"/>
    <property type="match status" value="1"/>
</dbReference>
<dbReference type="InterPro" id="IPR036890">
    <property type="entry name" value="HATPase_C_sf"/>
</dbReference>
<protein>
    <recommendedName>
        <fullName evidence="2">histidine kinase</fullName>
        <ecNumber evidence="2">2.7.13.3</ecNumber>
    </recommendedName>
</protein>
<dbReference type="PROSITE" id="PS50113">
    <property type="entry name" value="PAC"/>
    <property type="match status" value="1"/>
</dbReference>
<keyword evidence="3 6" id="KW-0597">Phosphoprotein</keyword>
<dbReference type="Pfam" id="PF02518">
    <property type="entry name" value="HATPase_c"/>
    <property type="match status" value="1"/>
</dbReference>
<evidence type="ECO:0000259" key="7">
    <source>
        <dbReference type="PROSITE" id="PS50109"/>
    </source>
</evidence>
<dbReference type="Gene3D" id="3.30.565.10">
    <property type="entry name" value="Histidine kinase-like ATPase, C-terminal domain"/>
    <property type="match status" value="1"/>
</dbReference>
<dbReference type="AlphaFoldDB" id="A0A1D8S6I1"/>
<feature type="domain" description="PAC" evidence="10">
    <location>
        <begin position="395"/>
        <end position="446"/>
    </location>
</feature>
<dbReference type="InterPro" id="IPR029016">
    <property type="entry name" value="GAF-like_dom_sf"/>
</dbReference>
<feature type="domain" description="Response regulatory" evidence="8">
    <location>
        <begin position="9"/>
        <end position="125"/>
    </location>
</feature>
<dbReference type="GO" id="GO:0000155">
    <property type="term" value="F:phosphorelay sensor kinase activity"/>
    <property type="evidence" value="ECO:0007669"/>
    <property type="project" value="InterPro"/>
</dbReference>
<dbReference type="CDD" id="cd00130">
    <property type="entry name" value="PAS"/>
    <property type="match status" value="2"/>
</dbReference>
<dbReference type="InterPro" id="IPR001610">
    <property type="entry name" value="PAC"/>
</dbReference>
<dbReference type="InterPro" id="IPR001789">
    <property type="entry name" value="Sig_transdc_resp-reg_receiver"/>
</dbReference>
<dbReference type="EC" id="2.7.13.3" evidence="2"/>
<evidence type="ECO:0000256" key="2">
    <source>
        <dbReference type="ARBA" id="ARBA00012438"/>
    </source>
</evidence>
<accession>A0A1D8S6I1</accession>
<dbReference type="Proteomes" id="UP000185608">
    <property type="component" value="Chromosome"/>
</dbReference>
<evidence type="ECO:0000313" key="11">
    <source>
        <dbReference type="EMBL" id="AOW80966.1"/>
    </source>
</evidence>
<dbReference type="NCBIfam" id="TIGR00229">
    <property type="entry name" value="sensory_box"/>
    <property type="match status" value="2"/>
</dbReference>
<evidence type="ECO:0000256" key="5">
    <source>
        <dbReference type="ARBA" id="ARBA00022777"/>
    </source>
</evidence>
<dbReference type="Pfam" id="PF12860">
    <property type="entry name" value="PAS_7"/>
    <property type="match status" value="1"/>
</dbReference>
<evidence type="ECO:0000256" key="6">
    <source>
        <dbReference type="PROSITE-ProRule" id="PRU00169"/>
    </source>
</evidence>
<name>A0A1D8S6I1_9EURY</name>